<feature type="non-terminal residue" evidence="1">
    <location>
        <position position="1"/>
    </location>
</feature>
<name>A0AAD7ZSG1_DIPPU</name>
<evidence type="ECO:0000313" key="2">
    <source>
        <dbReference type="Proteomes" id="UP001233999"/>
    </source>
</evidence>
<keyword evidence="2" id="KW-1185">Reference proteome</keyword>
<proteinExistence type="predicted"/>
<sequence length="82" mass="9492">IPKHDATCQRKFFAPAICVTVMKCEQNGQEPTYTHFVRLLTVVLRLSMIFLSLVEMTLGSDNAWRIQDIRFYYLPTDPPLTT</sequence>
<reference evidence="1" key="2">
    <citation type="submission" date="2023-05" db="EMBL/GenBank/DDBJ databases">
        <authorList>
            <person name="Fouks B."/>
        </authorList>
    </citation>
    <scope>NUCLEOTIDE SEQUENCE</scope>
    <source>
        <strain evidence="1">Stay&amp;Tobe</strain>
        <tissue evidence="1">Testes</tissue>
    </source>
</reference>
<protein>
    <submittedName>
        <fullName evidence="1">Uncharacterized protein</fullName>
    </submittedName>
</protein>
<reference evidence="1" key="1">
    <citation type="journal article" date="2023" name="IScience">
        <title>Live-bearing cockroach genome reveals convergent evolutionary mechanisms linked to viviparity in insects and beyond.</title>
        <authorList>
            <person name="Fouks B."/>
            <person name="Harrison M.C."/>
            <person name="Mikhailova A.A."/>
            <person name="Marchal E."/>
            <person name="English S."/>
            <person name="Carruthers M."/>
            <person name="Jennings E.C."/>
            <person name="Chiamaka E.L."/>
            <person name="Frigard R.A."/>
            <person name="Pippel M."/>
            <person name="Attardo G.M."/>
            <person name="Benoit J.B."/>
            <person name="Bornberg-Bauer E."/>
            <person name="Tobe S.S."/>
        </authorList>
    </citation>
    <scope>NUCLEOTIDE SEQUENCE</scope>
    <source>
        <strain evidence="1">Stay&amp;Tobe</strain>
    </source>
</reference>
<evidence type="ECO:0000313" key="1">
    <source>
        <dbReference type="EMBL" id="KAJ9586040.1"/>
    </source>
</evidence>
<organism evidence="1 2">
    <name type="scientific">Diploptera punctata</name>
    <name type="common">Pacific beetle cockroach</name>
    <dbReference type="NCBI Taxonomy" id="6984"/>
    <lineage>
        <taxon>Eukaryota</taxon>
        <taxon>Metazoa</taxon>
        <taxon>Ecdysozoa</taxon>
        <taxon>Arthropoda</taxon>
        <taxon>Hexapoda</taxon>
        <taxon>Insecta</taxon>
        <taxon>Pterygota</taxon>
        <taxon>Neoptera</taxon>
        <taxon>Polyneoptera</taxon>
        <taxon>Dictyoptera</taxon>
        <taxon>Blattodea</taxon>
        <taxon>Blaberoidea</taxon>
        <taxon>Blaberidae</taxon>
        <taxon>Diplopterinae</taxon>
        <taxon>Diploptera</taxon>
    </lineage>
</organism>
<feature type="non-terminal residue" evidence="1">
    <location>
        <position position="82"/>
    </location>
</feature>
<dbReference type="Proteomes" id="UP001233999">
    <property type="component" value="Unassembled WGS sequence"/>
</dbReference>
<dbReference type="AlphaFoldDB" id="A0AAD7ZSG1"/>
<accession>A0AAD7ZSG1</accession>
<dbReference type="EMBL" id="JASPKZ010007223">
    <property type="protein sequence ID" value="KAJ9586040.1"/>
    <property type="molecule type" value="Genomic_DNA"/>
</dbReference>
<comment type="caution">
    <text evidence="1">The sequence shown here is derived from an EMBL/GenBank/DDBJ whole genome shotgun (WGS) entry which is preliminary data.</text>
</comment>
<gene>
    <name evidence="1" type="ORF">L9F63_020337</name>
</gene>